<dbReference type="InterPro" id="IPR013324">
    <property type="entry name" value="RNA_pol_sigma_r3/r4-like"/>
</dbReference>
<organism evidence="4 5">
    <name type="scientific">Candidatus Segetimicrobium genomatis</name>
    <dbReference type="NCBI Taxonomy" id="2569760"/>
    <lineage>
        <taxon>Bacteria</taxon>
        <taxon>Bacillati</taxon>
        <taxon>Candidatus Sysuimicrobiota</taxon>
        <taxon>Candidatus Sysuimicrobiia</taxon>
        <taxon>Candidatus Sysuimicrobiales</taxon>
        <taxon>Candidatus Segetimicrobiaceae</taxon>
        <taxon>Candidatus Segetimicrobium</taxon>
    </lineage>
</organism>
<evidence type="ECO:0000256" key="1">
    <source>
        <dbReference type="ARBA" id="ARBA00008720"/>
    </source>
</evidence>
<evidence type="ECO:0000256" key="2">
    <source>
        <dbReference type="ARBA" id="ARBA00024764"/>
    </source>
</evidence>
<dbReference type="PANTHER" id="PTHR40083:SF1">
    <property type="entry name" value="UPF0122 PROTEIN YLXM"/>
    <property type="match status" value="1"/>
</dbReference>
<dbReference type="HAMAP" id="MF_00245">
    <property type="entry name" value="UPF0122"/>
    <property type="match status" value="1"/>
</dbReference>
<dbReference type="AlphaFoldDB" id="A0A537JBQ1"/>
<dbReference type="Gene3D" id="1.10.10.10">
    <property type="entry name" value="Winged helix-like DNA-binding domain superfamily/Winged helix DNA-binding domain"/>
    <property type="match status" value="1"/>
</dbReference>
<dbReference type="Pfam" id="PF04297">
    <property type="entry name" value="UPF0122"/>
    <property type="match status" value="1"/>
</dbReference>
<dbReference type="SUPFAM" id="SSF88659">
    <property type="entry name" value="Sigma3 and sigma4 domains of RNA polymerase sigma factors"/>
    <property type="match status" value="1"/>
</dbReference>
<comment type="function">
    <text evidence="2 3">Might take part in the signal recognition particle (SRP) pathway. This is inferred from the conservation of its genetic proximity to ftsY/ffh. May be a regulatory protein.</text>
</comment>
<dbReference type="InterPro" id="IPR007394">
    <property type="entry name" value="UPF0122"/>
</dbReference>
<dbReference type="EMBL" id="VBAO01000190">
    <property type="protein sequence ID" value="TMI80943.1"/>
    <property type="molecule type" value="Genomic_DNA"/>
</dbReference>
<dbReference type="InterPro" id="IPR036388">
    <property type="entry name" value="WH-like_DNA-bd_sf"/>
</dbReference>
<comment type="caution">
    <text evidence="4">The sequence shown here is derived from an EMBL/GenBank/DDBJ whole genome shotgun (WGS) entry which is preliminary data.</text>
</comment>
<gene>
    <name evidence="4" type="ORF">E6H04_07660</name>
</gene>
<proteinExistence type="inferred from homology"/>
<comment type="similarity">
    <text evidence="1 3">Belongs to the UPF0122 family.</text>
</comment>
<dbReference type="Proteomes" id="UP000320048">
    <property type="component" value="Unassembled WGS sequence"/>
</dbReference>
<protein>
    <recommendedName>
        <fullName evidence="3">UPF0122 protein E6H04_07660</fullName>
    </recommendedName>
</protein>
<evidence type="ECO:0000256" key="3">
    <source>
        <dbReference type="HAMAP-Rule" id="MF_00245"/>
    </source>
</evidence>
<reference evidence="4 5" key="1">
    <citation type="journal article" date="2019" name="Nat. Microbiol.">
        <title>Mediterranean grassland soil C-N compound turnover is dependent on rainfall and depth, and is mediated by genomically divergent microorganisms.</title>
        <authorList>
            <person name="Diamond S."/>
            <person name="Andeer P.F."/>
            <person name="Li Z."/>
            <person name="Crits-Christoph A."/>
            <person name="Burstein D."/>
            <person name="Anantharaman K."/>
            <person name="Lane K.R."/>
            <person name="Thomas B.C."/>
            <person name="Pan C."/>
            <person name="Northen T.R."/>
            <person name="Banfield J.F."/>
        </authorList>
    </citation>
    <scope>NUCLEOTIDE SEQUENCE [LARGE SCALE GENOMIC DNA]</scope>
    <source>
        <strain evidence="4">NP_7</strain>
    </source>
</reference>
<evidence type="ECO:0000313" key="5">
    <source>
        <dbReference type="Proteomes" id="UP000320048"/>
    </source>
</evidence>
<accession>A0A537JBQ1</accession>
<name>A0A537JBQ1_9BACT</name>
<evidence type="ECO:0000313" key="4">
    <source>
        <dbReference type="EMBL" id="TMI80943.1"/>
    </source>
</evidence>
<sequence>MPLQGRSPDRRGNGLPRALIGRTAVVRLFDAYAALLTARQRSMLRWYYHDDLSLGEIAARAGVTRQAVFDSLRRSVVELRSFEERLGVLADRRRRARARAAAIRRLTAVEREVARLAASRPADLSPIRGALRALRAQL</sequence>
<dbReference type="PANTHER" id="PTHR40083">
    <property type="entry name" value="UPF0122 PROTEIN CBO2450/CLC_2298"/>
    <property type="match status" value="1"/>
</dbReference>